<name>A0A2Z2HR71_9EURY</name>
<keyword evidence="3" id="KW-1185">Reference proteome</keyword>
<evidence type="ECO:0000256" key="1">
    <source>
        <dbReference type="SAM" id="MobiDB-lite"/>
    </source>
</evidence>
<dbReference type="Proteomes" id="UP000250088">
    <property type="component" value="Chromosome"/>
</dbReference>
<dbReference type="AlphaFoldDB" id="A0A2Z2HR71"/>
<dbReference type="RefSeq" id="WP_086887907.1">
    <property type="nucleotide sequence ID" value="NZ_CP019893.1"/>
</dbReference>
<feature type="compositionally biased region" description="Basic and acidic residues" evidence="1">
    <location>
        <begin position="15"/>
        <end position="39"/>
    </location>
</feature>
<feature type="region of interest" description="Disordered" evidence="1">
    <location>
        <begin position="1"/>
        <end position="82"/>
    </location>
</feature>
<proteinExistence type="predicted"/>
<dbReference type="KEGG" id="naj:B1756_07105"/>
<dbReference type="GeneID" id="32893835"/>
<evidence type="ECO:0000313" key="2">
    <source>
        <dbReference type="EMBL" id="ARS89532.1"/>
    </source>
</evidence>
<feature type="compositionally biased region" description="Basic and acidic residues" evidence="1">
    <location>
        <begin position="72"/>
        <end position="82"/>
    </location>
</feature>
<reference evidence="3" key="1">
    <citation type="submission" date="2017-02" db="EMBL/GenBank/DDBJ databases">
        <title>Natronthermophilus aegyptiacus gen. nov.,sp. nov., an aerobic, extremely halophilic alkalithermophilic archaeon isolated from the athalassohaline Wadi An Natrun, Egypt.</title>
        <authorList>
            <person name="Zhao B."/>
        </authorList>
    </citation>
    <scope>NUCLEOTIDE SEQUENCE [LARGE SCALE GENOMIC DNA]</scope>
    <source>
        <strain evidence="3">JW/NM-HA 15</strain>
    </source>
</reference>
<protein>
    <submittedName>
        <fullName evidence="2">Uncharacterized protein</fullName>
    </submittedName>
</protein>
<accession>A0A2Z2HR71</accession>
<sequence>MASATAVLEQSVAHATKDAREESMAAVEGVRESADRVARTTEQAVEETGRQKAGVFGLAERFENPADQSNPGERERREWFPS</sequence>
<gene>
    <name evidence="2" type="ORF">B1756_07105</name>
</gene>
<organism evidence="2 3">
    <name type="scientific">Natrarchaeobaculum aegyptiacum</name>
    <dbReference type="NCBI Taxonomy" id="745377"/>
    <lineage>
        <taxon>Archaea</taxon>
        <taxon>Methanobacteriati</taxon>
        <taxon>Methanobacteriota</taxon>
        <taxon>Stenosarchaea group</taxon>
        <taxon>Halobacteria</taxon>
        <taxon>Halobacteriales</taxon>
        <taxon>Natrialbaceae</taxon>
        <taxon>Natrarchaeobaculum</taxon>
    </lineage>
</organism>
<dbReference type="EMBL" id="CP019893">
    <property type="protein sequence ID" value="ARS89532.1"/>
    <property type="molecule type" value="Genomic_DNA"/>
</dbReference>
<evidence type="ECO:0000313" key="3">
    <source>
        <dbReference type="Proteomes" id="UP000250088"/>
    </source>
</evidence>